<proteinExistence type="predicted"/>
<dbReference type="PANTHER" id="PTHR24214">
    <property type="entry name" value="PDZ AND LIM DOMAIN PROTEIN ZASP"/>
    <property type="match status" value="1"/>
</dbReference>
<evidence type="ECO:0000256" key="3">
    <source>
        <dbReference type="ARBA" id="ARBA00023038"/>
    </source>
</evidence>
<keyword evidence="3" id="KW-0479">Metal-binding</keyword>
<evidence type="ECO:0000256" key="2">
    <source>
        <dbReference type="ARBA" id="ARBA00022490"/>
    </source>
</evidence>
<feature type="region of interest" description="Disordered" evidence="4">
    <location>
        <begin position="354"/>
        <end position="479"/>
    </location>
</feature>
<dbReference type="GO" id="GO:0001725">
    <property type="term" value="C:stress fiber"/>
    <property type="evidence" value="ECO:0007669"/>
    <property type="project" value="TreeGrafter"/>
</dbReference>
<feature type="compositionally biased region" description="Acidic residues" evidence="4">
    <location>
        <begin position="388"/>
        <end position="411"/>
    </location>
</feature>
<dbReference type="Pfam" id="PF00595">
    <property type="entry name" value="PDZ"/>
    <property type="match status" value="1"/>
</dbReference>
<dbReference type="OrthoDB" id="44841at2759"/>
<dbReference type="InterPro" id="IPR001478">
    <property type="entry name" value="PDZ"/>
</dbReference>
<feature type="region of interest" description="Disordered" evidence="4">
    <location>
        <begin position="173"/>
        <end position="192"/>
    </location>
</feature>
<feature type="region of interest" description="Disordered" evidence="4">
    <location>
        <begin position="227"/>
        <end position="267"/>
    </location>
</feature>
<feature type="region of interest" description="Disordered" evidence="4">
    <location>
        <begin position="546"/>
        <end position="575"/>
    </location>
</feature>
<evidence type="ECO:0000313" key="6">
    <source>
        <dbReference type="EMBL" id="CAG9854523.1"/>
    </source>
</evidence>
<keyword evidence="2" id="KW-0963">Cytoplasm</keyword>
<evidence type="ECO:0000256" key="4">
    <source>
        <dbReference type="SAM" id="MobiDB-lite"/>
    </source>
</evidence>
<dbReference type="GO" id="GO:0031941">
    <property type="term" value="C:filamentous actin"/>
    <property type="evidence" value="ECO:0007669"/>
    <property type="project" value="TreeGrafter"/>
</dbReference>
<feature type="compositionally biased region" description="Basic and acidic residues" evidence="4">
    <location>
        <begin position="444"/>
        <end position="465"/>
    </location>
</feature>
<dbReference type="SMART" id="SM00228">
    <property type="entry name" value="PDZ"/>
    <property type="match status" value="1"/>
</dbReference>
<dbReference type="CDD" id="cd23068">
    <property type="entry name" value="PDZ_ZASP52-like"/>
    <property type="match status" value="1"/>
</dbReference>
<evidence type="ECO:0000259" key="5">
    <source>
        <dbReference type="PROSITE" id="PS50106"/>
    </source>
</evidence>
<dbReference type="GO" id="GO:0030036">
    <property type="term" value="P:actin cytoskeleton organization"/>
    <property type="evidence" value="ECO:0007669"/>
    <property type="project" value="TreeGrafter"/>
</dbReference>
<dbReference type="GO" id="GO:0005912">
    <property type="term" value="C:adherens junction"/>
    <property type="evidence" value="ECO:0007669"/>
    <property type="project" value="TreeGrafter"/>
</dbReference>
<dbReference type="FunFam" id="2.30.42.10:FF:000055">
    <property type="entry name" value="PDZ and LIM domain protein 3"/>
    <property type="match status" value="1"/>
</dbReference>
<reference evidence="6" key="1">
    <citation type="submission" date="2022-01" db="EMBL/GenBank/DDBJ databases">
        <authorList>
            <person name="King R."/>
        </authorList>
    </citation>
    <scope>NUCLEOTIDE SEQUENCE</scope>
</reference>
<keyword evidence="3" id="KW-0862">Zinc</keyword>
<sequence>MELELRFSKSDRSSNWGFRMVGGADFQQPLIIVKVDEESLSEKIGLKEGDVIRKINDTDTATLTHSEAHDLITLAGLHFTLTVERGASIPPNILQIEDRNIEVRDVQVFVNEEVIEKAEDLAEILGKEIFVDFGQHKALLSKKSEKKMVHSNSTQTYIPTEDKVKQKKWSTFLQKPNRAERKPKKTEEEVRNEAEPYKIVIKKQSRRKPQPKEKRVQFDQNIVEVDIESLSSRNPDSPELLVSPEPYNVDCEQEPDSLDDNSYQQDDDNQYQTEDIEGYGGNDNETNFDNQLTEDPLDIKIKSINEIIIDDPNTESTLTLAEQLRSLQKQLEMLSQLPSEVQTTLDSVSKQLASIVSNPEETEDDNQDEAKEENREDVSNSSRAQAEGIEEGDDSIIGDDLEDDSMVDEELQAVLDRAKLEDDEEEERETKEIMENINAIEEEELKRKQEEEEELLAKKEKDMEGPPKPNFRPIVLPGGRKWIDPDDVVPKRRAKLTDEKIMELLEDKMEVIAGKRKGINFMKNTPPPKSLDHLQRSEVYRLIHGMEPSTRGITSRPEKILPEQDYYEASKQNSY</sequence>
<feature type="compositionally biased region" description="Acidic residues" evidence="4">
    <location>
        <begin position="251"/>
        <end position="267"/>
    </location>
</feature>
<dbReference type="SUPFAM" id="SSF50156">
    <property type="entry name" value="PDZ domain-like"/>
    <property type="match status" value="1"/>
</dbReference>
<feature type="domain" description="PDZ" evidence="5">
    <location>
        <begin position="4"/>
        <end position="87"/>
    </location>
</feature>
<keyword evidence="7" id="KW-1185">Reference proteome</keyword>
<protein>
    <recommendedName>
        <fullName evidence="5">PDZ domain-containing protein</fullName>
    </recommendedName>
</protein>
<accession>A0A9N9XMA1</accession>
<evidence type="ECO:0000313" key="7">
    <source>
        <dbReference type="Proteomes" id="UP001153712"/>
    </source>
</evidence>
<evidence type="ECO:0000256" key="1">
    <source>
        <dbReference type="ARBA" id="ARBA00004496"/>
    </source>
</evidence>
<feature type="compositionally biased region" description="Basic and acidic residues" evidence="4">
    <location>
        <begin position="368"/>
        <end position="378"/>
    </location>
</feature>
<dbReference type="AlphaFoldDB" id="A0A9N9XMA1"/>
<dbReference type="Gene3D" id="2.30.42.10">
    <property type="match status" value="1"/>
</dbReference>
<gene>
    <name evidence="6" type="ORF">PHYEVI_LOCUS985</name>
</gene>
<dbReference type="PANTHER" id="PTHR24214:SF38">
    <property type="entry name" value="PDZ AND LIM DOMAIN PROTEIN ZASP-RELATED"/>
    <property type="match status" value="1"/>
</dbReference>
<dbReference type="PROSITE" id="PS50106">
    <property type="entry name" value="PDZ"/>
    <property type="match status" value="1"/>
</dbReference>
<feature type="compositionally biased region" description="Basic and acidic residues" evidence="4">
    <location>
        <begin position="177"/>
        <end position="192"/>
    </location>
</feature>
<dbReference type="GO" id="GO:0051371">
    <property type="term" value="F:muscle alpha-actinin binding"/>
    <property type="evidence" value="ECO:0007669"/>
    <property type="project" value="TreeGrafter"/>
</dbReference>
<dbReference type="Proteomes" id="UP001153712">
    <property type="component" value="Chromosome 1"/>
</dbReference>
<comment type="subcellular location">
    <subcellularLocation>
        <location evidence="1">Cytoplasm</location>
    </subcellularLocation>
</comment>
<dbReference type="GO" id="GO:0061061">
    <property type="term" value="P:muscle structure development"/>
    <property type="evidence" value="ECO:0007669"/>
    <property type="project" value="TreeGrafter"/>
</dbReference>
<dbReference type="GO" id="GO:0030018">
    <property type="term" value="C:Z disc"/>
    <property type="evidence" value="ECO:0007669"/>
    <property type="project" value="TreeGrafter"/>
</dbReference>
<name>A0A9N9XMA1_PHYSR</name>
<dbReference type="InterPro" id="IPR036034">
    <property type="entry name" value="PDZ_sf"/>
</dbReference>
<keyword evidence="3" id="KW-0440">LIM domain</keyword>
<dbReference type="InterPro" id="IPR050604">
    <property type="entry name" value="PDZ-LIM_domain"/>
</dbReference>
<organism evidence="6 7">
    <name type="scientific">Phyllotreta striolata</name>
    <name type="common">Striped flea beetle</name>
    <name type="synonym">Crioceris striolata</name>
    <dbReference type="NCBI Taxonomy" id="444603"/>
    <lineage>
        <taxon>Eukaryota</taxon>
        <taxon>Metazoa</taxon>
        <taxon>Ecdysozoa</taxon>
        <taxon>Arthropoda</taxon>
        <taxon>Hexapoda</taxon>
        <taxon>Insecta</taxon>
        <taxon>Pterygota</taxon>
        <taxon>Neoptera</taxon>
        <taxon>Endopterygota</taxon>
        <taxon>Coleoptera</taxon>
        <taxon>Polyphaga</taxon>
        <taxon>Cucujiformia</taxon>
        <taxon>Chrysomeloidea</taxon>
        <taxon>Chrysomelidae</taxon>
        <taxon>Galerucinae</taxon>
        <taxon>Alticini</taxon>
        <taxon>Phyllotreta</taxon>
    </lineage>
</organism>
<dbReference type="EMBL" id="OU900094">
    <property type="protein sequence ID" value="CAG9854523.1"/>
    <property type="molecule type" value="Genomic_DNA"/>
</dbReference>
<dbReference type="GO" id="GO:0003779">
    <property type="term" value="F:actin binding"/>
    <property type="evidence" value="ECO:0007669"/>
    <property type="project" value="TreeGrafter"/>
</dbReference>